<evidence type="ECO:0000313" key="1">
    <source>
        <dbReference type="EMBL" id="CAF2059207.1"/>
    </source>
</evidence>
<accession>A0A816QDS9</accession>
<dbReference type="Proteomes" id="UP001295469">
    <property type="component" value="Chromosome C06"/>
</dbReference>
<name>A0A816QDS9_BRANA</name>
<dbReference type="EMBL" id="HG994370">
    <property type="protein sequence ID" value="CAF2059207.1"/>
    <property type="molecule type" value="Genomic_DNA"/>
</dbReference>
<dbReference type="AlphaFoldDB" id="A0A816QDS9"/>
<gene>
    <name evidence="1" type="ORF">DARMORV10_C06P24550.1</name>
</gene>
<reference evidence="1" key="1">
    <citation type="submission" date="2021-01" db="EMBL/GenBank/DDBJ databases">
        <authorList>
            <consortium name="Genoscope - CEA"/>
            <person name="William W."/>
        </authorList>
    </citation>
    <scope>NUCLEOTIDE SEQUENCE</scope>
</reference>
<sequence>MVDIGLLQNTPSSHVNHLESNLQSPSGHQAHETPKNLSVITPYEDVTSGPITHSHEPQSLRPLRHKLWKKFHHKLTFSKPLMLLKMSNQLVLSRLSLPTIIISTWSRRLLLLMGKKLV</sequence>
<protein>
    <submittedName>
        <fullName evidence="1">(rape) hypothetical protein</fullName>
    </submittedName>
</protein>
<proteinExistence type="predicted"/>
<organism evidence="1">
    <name type="scientific">Brassica napus</name>
    <name type="common">Rape</name>
    <dbReference type="NCBI Taxonomy" id="3708"/>
    <lineage>
        <taxon>Eukaryota</taxon>
        <taxon>Viridiplantae</taxon>
        <taxon>Streptophyta</taxon>
        <taxon>Embryophyta</taxon>
        <taxon>Tracheophyta</taxon>
        <taxon>Spermatophyta</taxon>
        <taxon>Magnoliopsida</taxon>
        <taxon>eudicotyledons</taxon>
        <taxon>Gunneridae</taxon>
        <taxon>Pentapetalae</taxon>
        <taxon>rosids</taxon>
        <taxon>malvids</taxon>
        <taxon>Brassicales</taxon>
        <taxon>Brassicaceae</taxon>
        <taxon>Brassiceae</taxon>
        <taxon>Brassica</taxon>
    </lineage>
</organism>